<proteinExistence type="predicted"/>
<evidence type="ECO:0000313" key="3">
    <source>
        <dbReference type="Proteomes" id="UP001179361"/>
    </source>
</evidence>
<evidence type="ECO:0000313" key="2">
    <source>
        <dbReference type="EMBL" id="MCD2516869.1"/>
    </source>
</evidence>
<dbReference type="Gene3D" id="3.60.21.10">
    <property type="match status" value="1"/>
</dbReference>
<protein>
    <submittedName>
        <fullName evidence="2">Metallophosphoesterase</fullName>
    </submittedName>
</protein>
<dbReference type="Proteomes" id="UP001179361">
    <property type="component" value="Unassembled WGS sequence"/>
</dbReference>
<dbReference type="InterPro" id="IPR004843">
    <property type="entry name" value="Calcineurin-like_PHP"/>
</dbReference>
<dbReference type="RefSeq" id="WP_231058191.1">
    <property type="nucleotide sequence ID" value="NZ_JAJNOC010000003.1"/>
</dbReference>
<reference evidence="2" key="1">
    <citation type="submission" date="2021-11" db="EMBL/GenBank/DDBJ databases">
        <title>The complete genome of Massilia sp sp. G4R7.</title>
        <authorList>
            <person name="Liu L."/>
            <person name="Yue J."/>
            <person name="Yuan J."/>
            <person name="Yang F."/>
            <person name="Li L."/>
        </authorList>
    </citation>
    <scope>NUCLEOTIDE SEQUENCE</scope>
    <source>
        <strain evidence="2">G4R7</strain>
    </source>
</reference>
<feature type="domain" description="Calcineurin-like phosphoesterase" evidence="1">
    <location>
        <begin position="6"/>
        <end position="261"/>
    </location>
</feature>
<keyword evidence="3" id="KW-1185">Reference proteome</keyword>
<evidence type="ECO:0000259" key="1">
    <source>
        <dbReference type="Pfam" id="PF00149"/>
    </source>
</evidence>
<dbReference type="Pfam" id="PF00149">
    <property type="entry name" value="Metallophos"/>
    <property type="match status" value="1"/>
</dbReference>
<accession>A0ABS8Q546</accession>
<name>A0ABS8Q546_9BURK</name>
<comment type="caution">
    <text evidence="2">The sequence shown here is derived from an EMBL/GenBank/DDBJ whole genome shotgun (WGS) entry which is preliminary data.</text>
</comment>
<dbReference type="InterPro" id="IPR029052">
    <property type="entry name" value="Metallo-depent_PP-like"/>
</dbReference>
<organism evidence="2 3">
    <name type="scientific">Massilia phyllostachyos</name>
    <dbReference type="NCBI Taxonomy" id="2898585"/>
    <lineage>
        <taxon>Bacteria</taxon>
        <taxon>Pseudomonadati</taxon>
        <taxon>Pseudomonadota</taxon>
        <taxon>Betaproteobacteria</taxon>
        <taxon>Burkholderiales</taxon>
        <taxon>Oxalobacteraceae</taxon>
        <taxon>Telluria group</taxon>
        <taxon>Massilia</taxon>
    </lineage>
</organism>
<gene>
    <name evidence="2" type="ORF">LQ564_11185</name>
</gene>
<dbReference type="EMBL" id="JAJNOC010000003">
    <property type="protein sequence ID" value="MCD2516869.1"/>
    <property type="molecule type" value="Genomic_DNA"/>
</dbReference>
<dbReference type="SUPFAM" id="SSF56300">
    <property type="entry name" value="Metallo-dependent phosphatases"/>
    <property type="match status" value="1"/>
</dbReference>
<sequence length="1101" mass="123506">MKELRWIHLTDLHVGQYSQDWLWPNFKNLFFDDLELLCRQIGGFDLLIFSGDLTQKGSAEEYDALTSVLKDIYDKLQGWGAVPKFFAVPGNHDLVRPNGDLPESLLLKRWWEEPAVRKTFWSNDKSIYRLHLVKAFENYTKWYDGLAAAGIPTLDTHNGLLPGDKSARVEINGLNVGVIGLNSTFLQIDGGDYNNKLELDPRQLLAVTDADPTKWCASNDVNFLVTHHPAAWLAPSSFGSFNTEISPPGRFTAHLFGHMHTAASSTVSLGGGPTRRSIQGCSIFGLEHLRDGTTDRRHGYSAGRILIQSDETEWRLWPRVTHVRPDGARQMIPDYDFALVPGEQYATERTAASRDKSVGLSSPTLSKISPELILTSIGEGSTPSNILDQCQYVIKVLEHHLVIRNTAQQACATAIALDRMVWLCTDWGLGTDGFIYSFIKFTGRASHPIYKISLGNYTNRQEFLIKFSEQYGCSFAEFCRDLLKVGPATLIFDDAPTTSVAQADTIVLDVEALGQMVLDFCPQVVVLAVTRVRPMGGQLSHVELAPLDEPDTRAYIFAHPEAAKDIKNSRGVSEIFRITEGVPNKIDRVLKTLRVVTLPEIALNGIDRTDDQRKSKEEVPRALSSAVSAILESSDPSTQRTALMLKLLCILPHGETLQKIKRFDPQKVFYSQHAEELLDRALIDVKTSFGVMNKGAQTNSEVRLLSVPAHVRDYVRSLLSEREVEALIRKAMGLYFEQHRTTSQWKLRAREGKNLSDDVTTLDNAHELALRTLVRAVDAKHISKAKSALALVQLYCGELMAGRHYRSCAVACESILRAIQEDVATFSKEILSLQYSLARCLRMLGESERAKSLFEDLRFKEWPKEMKVSLLLDYALCLQADGDQNAITVAKELISLSPKSGSAIQAKAIILELENEDDAGTQLLKLENEAKKRGALIVRNNLILSRANDSADDDEILEALEEVLQTSLKSKDAYNAGRASVKIATLMLRRKETLTNEVLNRLMATYQYFYGQRFDKLFVDAHKALWQVFEENGDIPNLLSLFKHSSFIWRLGGNEAREKPYIQKLLTEASHILTTDLRTADQETAYFVARTRSAKDRISQW</sequence>